<dbReference type="EMBL" id="KU521356">
    <property type="protein sequence ID" value="ANM44952.1"/>
    <property type="molecule type" value="Genomic_DNA"/>
</dbReference>
<reference evidence="1 2" key="1">
    <citation type="journal article" date="2016" name="Sci. Rep.">
        <title>A proposed integrated approach for the preclinical evaluation of phage therapy in Pseudomonas infections.</title>
        <authorList>
            <person name="Danis-Wlodarczyk K."/>
            <person name="Vandenheuvel D."/>
            <person name="Jang H.B."/>
            <person name="Briers Y."/>
            <person name="Olszak T."/>
            <person name="Arabski M."/>
            <person name="Wasik S."/>
            <person name="Drabik M."/>
            <person name="Higgins G."/>
            <person name="Tyrrell J."/>
            <person name="Harvey B.J."/>
            <person name="Noben J.P."/>
            <person name="Lavigne R."/>
            <person name="Drulis-Kawa Z."/>
        </authorList>
    </citation>
    <scope>NUCLEOTIDE SEQUENCE [LARGE SCALE GENOMIC DNA]</scope>
</reference>
<protein>
    <submittedName>
        <fullName evidence="1">Putative structural head protein</fullName>
    </submittedName>
</protein>
<evidence type="ECO:0000313" key="2">
    <source>
        <dbReference type="Proteomes" id="UP000224336"/>
    </source>
</evidence>
<sequence>MYNLKGFYEYPSLIDNATDKVAKFGEISDNSATYAKDKKILTSESTPSTAFIAFHSVRDEIPVDITAEYQLQVLKIGEFLLKQGNSGTIGKNTTPTQVNQMLMTEFNGKLSTVRSGPIGNMNTRLYLPEYIEFSLIVTGNEPNLIRVWLADDAFAGQYDEFKIEVVHPIGKNAQGNYDDWFKDPLEVKKLLDKFDLPTKLEEVQAKRAQYPYTYQNAYRFDYHNPRDDTMQFPAYWIVIIYGVAGNNLDIIKDAICDELLDGSAHTREEWEKILPELFRTTEFIICPFWNQLALENSDFRGGIYSPIIDPRKRIALMRRTARGSGYTTTYFDGHYELSCNIYRSVGFSVIGNAKNRNNLTQFSQVFPDYIIATNTSEDINRISVETREFLLVFADLLKAAEDMDRYTTVPMGMSRMIRDDVIYAAKVYKNINYMVVTRKSVEQFG</sequence>
<name>A0A192Y5E1_9CAUD</name>
<dbReference type="Proteomes" id="UP000224336">
    <property type="component" value="Segment"/>
</dbReference>
<organism evidence="1 2">
    <name type="scientific">Pseudomonas phage KTN4</name>
    <dbReference type="NCBI Taxonomy" id="1862701"/>
    <lineage>
        <taxon>Viruses</taxon>
        <taxon>Duplodnaviria</taxon>
        <taxon>Heunggongvirae</taxon>
        <taxon>Uroviricota</taxon>
        <taxon>Caudoviricetes</taxon>
        <taxon>Chimalliviridae</taxon>
        <taxon>Phikzvirus</taxon>
        <taxon>Phikzvirus phiKZ</taxon>
    </lineage>
</organism>
<gene>
    <name evidence="1" type="ORF">KTN4_194</name>
</gene>
<evidence type="ECO:0000313" key="1">
    <source>
        <dbReference type="EMBL" id="ANM44952.1"/>
    </source>
</evidence>
<accession>A0A192Y5E1</accession>
<proteinExistence type="predicted"/>